<dbReference type="Proteomes" id="UP001054821">
    <property type="component" value="Chromosome 2"/>
</dbReference>
<dbReference type="SMART" id="SM00360">
    <property type="entry name" value="RRM"/>
    <property type="match status" value="1"/>
</dbReference>
<dbReference type="InterPro" id="IPR035979">
    <property type="entry name" value="RBD_domain_sf"/>
</dbReference>
<evidence type="ECO:0000313" key="8">
    <source>
        <dbReference type="Proteomes" id="UP001054821"/>
    </source>
</evidence>
<dbReference type="Proteomes" id="UP000327085">
    <property type="component" value="Chromosome 2"/>
</dbReference>
<dbReference type="Pfam" id="PF00076">
    <property type="entry name" value="RRM_1"/>
    <property type="match status" value="1"/>
</dbReference>
<dbReference type="GO" id="GO:0003723">
    <property type="term" value="F:RNA binding"/>
    <property type="evidence" value="ECO:0007669"/>
    <property type="project" value="UniProtKB-UniRule"/>
</dbReference>
<reference evidence="5 8" key="3">
    <citation type="journal article" date="2022" name="G3 (Bethesda)">
        <title>Whole-genome sequence and methylome profiling of the almond [Prunus dulcis (Mill.) D.A. Webb] cultivar 'Nonpareil'.</title>
        <authorList>
            <person name="D'Amico-Willman K.M."/>
            <person name="Ouma W.Z."/>
            <person name="Meulia T."/>
            <person name="Sideli G.M."/>
            <person name="Gradziel T.M."/>
            <person name="Fresnedo-Ramirez J."/>
        </authorList>
    </citation>
    <scope>NUCLEOTIDE SEQUENCE [LARGE SCALE GENOMIC DNA]</scope>
    <source>
        <strain evidence="5">Clone GOH B32 T37-40</strain>
    </source>
</reference>
<dbReference type="PROSITE" id="PS50102">
    <property type="entry name" value="RRM"/>
    <property type="match status" value="1"/>
</dbReference>
<feature type="region of interest" description="Disordered" evidence="3">
    <location>
        <begin position="183"/>
        <end position="205"/>
    </location>
</feature>
<gene>
    <name evidence="6" type="ORF">ALMOND_2B032523</name>
    <name evidence="5" type="ORF">L3X38_015149</name>
</gene>
<dbReference type="PANTHER" id="PTHR11176">
    <property type="entry name" value="BOULE-RELATED"/>
    <property type="match status" value="1"/>
</dbReference>
<reference evidence="6" key="1">
    <citation type="submission" date="2019-07" db="EMBL/GenBank/DDBJ databases">
        <authorList>
            <person name="Alioto T."/>
            <person name="Alioto T."/>
            <person name="Gomez Garrido J."/>
        </authorList>
    </citation>
    <scope>NUCLEOTIDE SEQUENCE</scope>
</reference>
<dbReference type="PANTHER" id="PTHR11176:SF22">
    <property type="entry name" value="RNA-BINDING PROTEIN 38-LIKE ISOFORM X1"/>
    <property type="match status" value="1"/>
</dbReference>
<sequence length="274" mass="30231">MVSSSNSNSGTHVQFGDTSHTKIFVGGLPWETQRDTMKRYFEQFGEILEAVVITDKITARSKGYGFVTFKDPEAAGRACENPNPIIDGRRANCNLAALGAQKNHSATPQPHERGEAEEGMKKSRASSRPFINTTSTYLYFHQHNPHYAFPYYSAYGYPVYQQDNFAMMQSYNYNGYGGGGGGGGRDGGRDGGGRGQHHYYSNSSNAAGGPGVYHPFYFYSPSPMMILVQQQQPQQRGPTTSNAKLEPTASSHTLTLTGKQQQHPLRQDPKGRRN</sequence>
<evidence type="ECO:0000256" key="1">
    <source>
        <dbReference type="ARBA" id="ARBA00022884"/>
    </source>
</evidence>
<proteinExistence type="predicted"/>
<dbReference type="EMBL" id="CABIKO010000003">
    <property type="protein sequence ID" value="VVA11378.1"/>
    <property type="molecule type" value="Genomic_DNA"/>
</dbReference>
<evidence type="ECO:0000313" key="6">
    <source>
        <dbReference type="EMBL" id="VVA11378.1"/>
    </source>
</evidence>
<dbReference type="AlphaFoldDB" id="A0A5E4ECA8"/>
<evidence type="ECO:0000313" key="7">
    <source>
        <dbReference type="Proteomes" id="UP000327085"/>
    </source>
</evidence>
<dbReference type="Gramene" id="VVA11378">
    <property type="protein sequence ID" value="VVA11378"/>
    <property type="gene ID" value="Prudul26B032523"/>
</dbReference>
<keyword evidence="1 2" id="KW-0694">RNA-binding</keyword>
<feature type="compositionally biased region" description="Polar residues" evidence="3">
    <location>
        <begin position="236"/>
        <end position="264"/>
    </location>
</feature>
<keyword evidence="8" id="KW-1185">Reference proteome</keyword>
<feature type="region of interest" description="Disordered" evidence="3">
    <location>
        <begin position="229"/>
        <end position="274"/>
    </location>
</feature>
<evidence type="ECO:0000256" key="3">
    <source>
        <dbReference type="SAM" id="MobiDB-lite"/>
    </source>
</evidence>
<dbReference type="InterPro" id="IPR012677">
    <property type="entry name" value="Nucleotide-bd_a/b_plait_sf"/>
</dbReference>
<evidence type="ECO:0000313" key="5">
    <source>
        <dbReference type="EMBL" id="KAI5347270.1"/>
    </source>
</evidence>
<dbReference type="EMBL" id="JAJFAZ020000002">
    <property type="protein sequence ID" value="KAI5347270.1"/>
    <property type="molecule type" value="Genomic_DNA"/>
</dbReference>
<protein>
    <submittedName>
        <fullName evidence="6">PREDICTED: RNA-binding</fullName>
    </submittedName>
</protein>
<feature type="compositionally biased region" description="Basic and acidic residues" evidence="3">
    <location>
        <begin position="265"/>
        <end position="274"/>
    </location>
</feature>
<dbReference type="InterPro" id="IPR000504">
    <property type="entry name" value="RRM_dom"/>
</dbReference>
<evidence type="ECO:0000259" key="4">
    <source>
        <dbReference type="PROSITE" id="PS50102"/>
    </source>
</evidence>
<dbReference type="SUPFAM" id="SSF54928">
    <property type="entry name" value="RNA-binding domain, RBD"/>
    <property type="match status" value="1"/>
</dbReference>
<dbReference type="Gene3D" id="3.30.70.330">
    <property type="match status" value="1"/>
</dbReference>
<feature type="compositionally biased region" description="Basic and acidic residues" evidence="3">
    <location>
        <begin position="110"/>
        <end position="121"/>
    </location>
</feature>
<evidence type="ECO:0000256" key="2">
    <source>
        <dbReference type="PROSITE-ProRule" id="PRU00176"/>
    </source>
</evidence>
<name>A0A5E4ECA8_PRUDU</name>
<dbReference type="InParanoid" id="A0A5E4ECA8"/>
<feature type="domain" description="RRM" evidence="4">
    <location>
        <begin position="21"/>
        <end position="98"/>
    </location>
</feature>
<accession>A0A5E4ECA8</accession>
<organism evidence="6 7">
    <name type="scientific">Prunus dulcis</name>
    <name type="common">Almond</name>
    <name type="synonym">Amygdalus dulcis</name>
    <dbReference type="NCBI Taxonomy" id="3755"/>
    <lineage>
        <taxon>Eukaryota</taxon>
        <taxon>Viridiplantae</taxon>
        <taxon>Streptophyta</taxon>
        <taxon>Embryophyta</taxon>
        <taxon>Tracheophyta</taxon>
        <taxon>Spermatophyta</taxon>
        <taxon>Magnoliopsida</taxon>
        <taxon>eudicotyledons</taxon>
        <taxon>Gunneridae</taxon>
        <taxon>Pentapetalae</taxon>
        <taxon>rosids</taxon>
        <taxon>fabids</taxon>
        <taxon>Rosales</taxon>
        <taxon>Rosaceae</taxon>
        <taxon>Amygdaloideae</taxon>
        <taxon>Amygdaleae</taxon>
        <taxon>Prunus</taxon>
    </lineage>
</organism>
<feature type="region of interest" description="Disordered" evidence="3">
    <location>
        <begin position="101"/>
        <end position="126"/>
    </location>
</feature>
<dbReference type="CDD" id="cd12384">
    <property type="entry name" value="RRM_RBM24_RBM38_like"/>
    <property type="match status" value="1"/>
</dbReference>
<reference evidence="7" key="2">
    <citation type="journal article" date="2020" name="Plant J.">
        <title>Transposons played a major role in the diversification between the closely related almond and peach genomes: results from the almond genome sequence.</title>
        <authorList>
            <person name="Alioto T."/>
            <person name="Alexiou K.G."/>
            <person name="Bardil A."/>
            <person name="Barteri F."/>
            <person name="Castanera R."/>
            <person name="Cruz F."/>
            <person name="Dhingra A."/>
            <person name="Duval H."/>
            <person name="Fernandez I Marti A."/>
            <person name="Frias L."/>
            <person name="Galan B."/>
            <person name="Garcia J.L."/>
            <person name="Howad W."/>
            <person name="Gomez-Garrido J."/>
            <person name="Gut M."/>
            <person name="Julca I."/>
            <person name="Morata J."/>
            <person name="Puigdomenech P."/>
            <person name="Ribeca P."/>
            <person name="Rubio Cabetas M.J."/>
            <person name="Vlasova A."/>
            <person name="Wirthensohn M."/>
            <person name="Garcia-Mas J."/>
            <person name="Gabaldon T."/>
            <person name="Casacuberta J.M."/>
            <person name="Arus P."/>
        </authorList>
    </citation>
    <scope>NUCLEOTIDE SEQUENCE [LARGE SCALE GENOMIC DNA]</scope>
    <source>
        <strain evidence="7">cv. Texas</strain>
    </source>
</reference>